<dbReference type="PANTHER" id="PTHR10663">
    <property type="entry name" value="GUANYL-NUCLEOTIDE EXCHANGE FACTOR"/>
    <property type="match status" value="1"/>
</dbReference>
<keyword evidence="3" id="KW-1185">Reference proteome</keyword>
<protein>
    <submittedName>
        <fullName evidence="4">SEC7 domain-containing protein</fullName>
    </submittedName>
</protein>
<dbReference type="PROSITE" id="PS50190">
    <property type="entry name" value="SEC7"/>
    <property type="match status" value="1"/>
</dbReference>
<dbReference type="InterPro" id="IPR011993">
    <property type="entry name" value="PH-like_dom_sf"/>
</dbReference>
<evidence type="ECO:0000256" key="1">
    <source>
        <dbReference type="SAM" id="MobiDB-lite"/>
    </source>
</evidence>
<organism evidence="3 4">
    <name type="scientific">Romanomermis culicivorax</name>
    <name type="common">Nematode worm</name>
    <dbReference type="NCBI Taxonomy" id="13658"/>
    <lineage>
        <taxon>Eukaryota</taxon>
        <taxon>Metazoa</taxon>
        <taxon>Ecdysozoa</taxon>
        <taxon>Nematoda</taxon>
        <taxon>Enoplea</taxon>
        <taxon>Dorylaimia</taxon>
        <taxon>Mermithida</taxon>
        <taxon>Mermithoidea</taxon>
        <taxon>Mermithidae</taxon>
        <taxon>Romanomermis</taxon>
    </lineage>
</organism>
<dbReference type="Gene3D" id="2.30.29.30">
    <property type="entry name" value="Pleckstrin-homology domain (PH domain)/Phosphotyrosine-binding domain (PTB)"/>
    <property type="match status" value="1"/>
</dbReference>
<sequence length="885" mass="99105">MEVSNHKTNFRENGHLFNGSVAPVVELSKVSSENVSENGDSLGVTVGPNTVNKSPRYEAFLMTGDKMLRLNPKISPNYAQLKQSQLPKHTQVLDISPTSTTVLSVNSVKRTIDGPFSDVENCREREPSPSPNITKNLSGSSVNKTSKIQYKYLQDVANLRVLNEVTSQLPASHSENILRNGNITSDDEIDASKSNFFALGAEEVTLASLLIFSPKLRKFSFKILEPTRNVAVGTAHQYTEKAGAGSIVTVHGRLCPSDTDTDTGLTGIKIGRYNITDVPSPVTPSFFSEPTSPARTCLSPPGRKTLRTEVRGDYLPSNFSDGPSCSYDINATATVYNNTSAEDEINFSRKDEVDAAKRLAKRLFSLDGFSNNEFGSLVSSEYVQLFNFAGLKIDAALRKFLTNLCLIGETSDRERILAFFSRRYYQCNPSLFNSECEVHALTCAIVLLNTDLHNQNLSKHMTSREFIFNVTQTGFTYSTDLLKSLYLSIKCSPLPLEPSTDSGTTSINSHFLNRSQFVDTPFVDDESGNKKGFFQSARNVIRVHHALAVRATDYSKKQHVFRLQTASLAEYYFQTRVEINCLYTFFKNCFCRGDPRELHEWIDAINFVAACFSSPALSGAVSSRQSFYRPFLTSAPSKLSIKEQLEVHEARVLDIQKQLSQHRRDVPCRSARARILQAYAEKEIFLIYELERYSIYARLLRPKVEELLDACSSSLPAILRCSGRMHGTLTKTPLVYCNTTSSTTDSGSDNQQQQQPQNSAAGNLTLPTTKISSLGENFIHNDRRSYKAALNECTTIATIQDMSQMKQIYQSTLRETLICYTRSYISRAAAKWCLLLFVCEMRFPSFLLMGRCSQPMKLDETFIYFGCAHINRVSHKTTNFLHELD</sequence>
<dbReference type="AlphaFoldDB" id="A0A915KC16"/>
<evidence type="ECO:0000259" key="2">
    <source>
        <dbReference type="PROSITE" id="PS50190"/>
    </source>
</evidence>
<dbReference type="Pfam" id="PF01369">
    <property type="entry name" value="Sec7"/>
    <property type="match status" value="1"/>
</dbReference>
<dbReference type="SMART" id="SM00222">
    <property type="entry name" value="Sec7"/>
    <property type="match status" value="1"/>
</dbReference>
<evidence type="ECO:0000313" key="4">
    <source>
        <dbReference type="WBParaSite" id="nRc.2.0.1.t35646-RA"/>
    </source>
</evidence>
<feature type="domain" description="SEC7" evidence="2">
    <location>
        <begin position="319"/>
        <end position="492"/>
    </location>
</feature>
<accession>A0A915KC16</accession>
<dbReference type="SUPFAM" id="SSF48425">
    <property type="entry name" value="Sec7 domain"/>
    <property type="match status" value="1"/>
</dbReference>
<reference evidence="4" key="1">
    <citation type="submission" date="2022-11" db="UniProtKB">
        <authorList>
            <consortium name="WormBaseParasite"/>
        </authorList>
    </citation>
    <scope>IDENTIFICATION</scope>
</reference>
<dbReference type="InterPro" id="IPR041681">
    <property type="entry name" value="PH_9"/>
</dbReference>
<dbReference type="Gene3D" id="1.10.1000.11">
    <property type="entry name" value="Arf Nucleotide-binding Site Opener,domain 2"/>
    <property type="match status" value="1"/>
</dbReference>
<dbReference type="InterPro" id="IPR035999">
    <property type="entry name" value="Sec7_dom_sf"/>
</dbReference>
<dbReference type="PANTHER" id="PTHR10663:SF376">
    <property type="entry name" value="PH AND SEC7 DOMAIN-CONTAINING PROTEIN"/>
    <property type="match status" value="1"/>
</dbReference>
<dbReference type="GO" id="GO:0032012">
    <property type="term" value="P:regulation of ARF protein signal transduction"/>
    <property type="evidence" value="ECO:0007669"/>
    <property type="project" value="InterPro"/>
</dbReference>
<feature type="compositionally biased region" description="Low complexity" evidence="1">
    <location>
        <begin position="740"/>
        <end position="763"/>
    </location>
</feature>
<dbReference type="SUPFAM" id="SSF50729">
    <property type="entry name" value="PH domain-like"/>
    <property type="match status" value="1"/>
</dbReference>
<dbReference type="InterPro" id="IPR000904">
    <property type="entry name" value="Sec7_dom"/>
</dbReference>
<dbReference type="CDD" id="cd00171">
    <property type="entry name" value="Sec7"/>
    <property type="match status" value="1"/>
</dbReference>
<name>A0A915KC16_ROMCU</name>
<dbReference type="GO" id="GO:0005085">
    <property type="term" value="F:guanyl-nucleotide exchange factor activity"/>
    <property type="evidence" value="ECO:0007669"/>
    <property type="project" value="InterPro"/>
</dbReference>
<evidence type="ECO:0000313" key="3">
    <source>
        <dbReference type="Proteomes" id="UP000887565"/>
    </source>
</evidence>
<proteinExistence type="predicted"/>
<dbReference type="InterPro" id="IPR023394">
    <property type="entry name" value="Sec7_C_sf"/>
</dbReference>
<dbReference type="WBParaSite" id="nRc.2.0.1.t35646-RA">
    <property type="protein sequence ID" value="nRc.2.0.1.t35646-RA"/>
    <property type="gene ID" value="nRc.2.0.1.g35646"/>
</dbReference>
<dbReference type="Pfam" id="PF15410">
    <property type="entry name" value="PH_9"/>
    <property type="match status" value="1"/>
</dbReference>
<feature type="region of interest" description="Disordered" evidence="1">
    <location>
        <begin position="740"/>
        <end position="764"/>
    </location>
</feature>
<dbReference type="Proteomes" id="UP000887565">
    <property type="component" value="Unplaced"/>
</dbReference>